<dbReference type="GO" id="GO:0005576">
    <property type="term" value="C:extracellular region"/>
    <property type="evidence" value="ECO:0007669"/>
    <property type="project" value="UniProtKB-SubCell"/>
</dbReference>
<evidence type="ECO:0000313" key="7">
    <source>
        <dbReference type="EMBL" id="WLD57615.1"/>
    </source>
</evidence>
<keyword evidence="3 4" id="KW-0975">Bacterial flagellum</keyword>
<evidence type="ECO:0000256" key="3">
    <source>
        <dbReference type="ARBA" id="ARBA00023143"/>
    </source>
</evidence>
<keyword evidence="7" id="KW-0969">Cilium</keyword>
<dbReference type="Gene3D" id="1.20.1330.10">
    <property type="entry name" value="f41 fragment of flagellin, N-terminal domain"/>
    <property type="match status" value="1"/>
</dbReference>
<comment type="function">
    <text evidence="4">Flagellin is the subunit protein which polymerizes to form the filaments of bacterial flagella.</text>
</comment>
<comment type="subcellular location">
    <subcellularLocation>
        <location evidence="4">Secreted</location>
    </subcellularLocation>
    <subcellularLocation>
        <location evidence="4">Bacterial flagellum</location>
    </subcellularLocation>
</comment>
<accession>A0AB38YFH5</accession>
<dbReference type="PANTHER" id="PTHR42792">
    <property type="entry name" value="FLAGELLIN"/>
    <property type="match status" value="1"/>
</dbReference>
<sequence length="265" mass="28054">MAVSLNASPSIPSTSQFTQLAKQGSTGLRINSAADDAAGVAIAQGFTSQGRGMTVAMRNLGDGMSLLQTRSGTVSGFTEQVQRMRELTIQANNATNGPQERDLLNREFTALRDSIVEQVGSAAFNGRPLFGDGAQTFQTGPNAGQTTVVEGNALPDALAEIDFSNLTLNSSGDLGNVIERLDDTLSAFTASQVQDGAVANRFEQQSNNLSQQRLDNAASLSRIQDLDFAKLASDLAQDDTRSRAQILLQSQANANRGDVLRLISS</sequence>
<dbReference type="InterPro" id="IPR001029">
    <property type="entry name" value="Flagellin_N"/>
</dbReference>
<dbReference type="PANTHER" id="PTHR42792:SF2">
    <property type="entry name" value="FLAGELLIN"/>
    <property type="match status" value="1"/>
</dbReference>
<proteinExistence type="inferred from homology"/>
<dbReference type="AlphaFoldDB" id="A0AB38YFH5"/>
<dbReference type="GO" id="GO:0009288">
    <property type="term" value="C:bacterial-type flagellum"/>
    <property type="evidence" value="ECO:0007669"/>
    <property type="project" value="UniProtKB-SubCell"/>
</dbReference>
<evidence type="ECO:0000256" key="1">
    <source>
        <dbReference type="ARBA" id="ARBA00005709"/>
    </source>
</evidence>
<dbReference type="InterPro" id="IPR001492">
    <property type="entry name" value="Flagellin"/>
</dbReference>
<evidence type="ECO:0000256" key="4">
    <source>
        <dbReference type="RuleBase" id="RU362073"/>
    </source>
</evidence>
<reference evidence="7" key="1">
    <citation type="submission" date="2022-07" db="EMBL/GenBank/DDBJ databases">
        <title>Complete genome sequence of Salinispirillum sp. LH10-3-1 capable of multiple carbohydrate inversion isolated from a soda lake.</title>
        <authorList>
            <person name="Liu J."/>
            <person name="Zhai Y."/>
            <person name="Zhang H."/>
            <person name="Yang H."/>
            <person name="Qu J."/>
            <person name="Li J."/>
        </authorList>
    </citation>
    <scope>NUCLEOTIDE SEQUENCE</scope>
    <source>
        <strain evidence="7">LH 10-3-1</strain>
    </source>
</reference>
<dbReference type="PRINTS" id="PR00207">
    <property type="entry name" value="FLAGELLIN"/>
</dbReference>
<dbReference type="SUPFAM" id="SSF64518">
    <property type="entry name" value="Phase 1 flagellin"/>
    <property type="match status" value="1"/>
</dbReference>
<gene>
    <name evidence="7" type="ORF">NFC81_12970</name>
</gene>
<keyword evidence="7" id="KW-0282">Flagellum</keyword>
<feature type="domain" description="Flagellin N-terminal" evidence="5">
    <location>
        <begin position="14"/>
        <end position="131"/>
    </location>
</feature>
<evidence type="ECO:0000259" key="5">
    <source>
        <dbReference type="Pfam" id="PF00669"/>
    </source>
</evidence>
<dbReference type="Pfam" id="PF00669">
    <property type="entry name" value="Flagellin_N"/>
    <property type="match status" value="1"/>
</dbReference>
<keyword evidence="7" id="KW-0966">Cell projection</keyword>
<evidence type="ECO:0000256" key="2">
    <source>
        <dbReference type="ARBA" id="ARBA00022525"/>
    </source>
</evidence>
<dbReference type="GO" id="GO:0005198">
    <property type="term" value="F:structural molecule activity"/>
    <property type="evidence" value="ECO:0007669"/>
    <property type="project" value="UniProtKB-UniRule"/>
</dbReference>
<dbReference type="RefSeq" id="WP_304994900.1">
    <property type="nucleotide sequence ID" value="NZ_CP101717.1"/>
</dbReference>
<dbReference type="Pfam" id="PF00700">
    <property type="entry name" value="Flagellin_C"/>
    <property type="match status" value="1"/>
</dbReference>
<feature type="domain" description="Flagellin C-terminal" evidence="6">
    <location>
        <begin position="180"/>
        <end position="263"/>
    </location>
</feature>
<dbReference type="EMBL" id="CP101717">
    <property type="protein sequence ID" value="WLD57615.1"/>
    <property type="molecule type" value="Genomic_DNA"/>
</dbReference>
<keyword evidence="2 4" id="KW-0964">Secreted</keyword>
<organism evidence="7">
    <name type="scientific">Salinispirillum sp. LH 10-3-1</name>
    <dbReference type="NCBI Taxonomy" id="2952525"/>
    <lineage>
        <taxon>Bacteria</taxon>
        <taxon>Pseudomonadati</taxon>
        <taxon>Pseudomonadota</taxon>
        <taxon>Gammaproteobacteria</taxon>
        <taxon>Oceanospirillales</taxon>
        <taxon>Saccharospirillaceae</taxon>
        <taxon>Salinispirillum</taxon>
    </lineage>
</organism>
<dbReference type="InterPro" id="IPR046358">
    <property type="entry name" value="Flagellin_C"/>
</dbReference>
<comment type="similarity">
    <text evidence="1 4">Belongs to the bacterial flagellin family.</text>
</comment>
<evidence type="ECO:0000259" key="6">
    <source>
        <dbReference type="Pfam" id="PF00700"/>
    </source>
</evidence>
<protein>
    <recommendedName>
        <fullName evidence="4">Flagellin</fullName>
    </recommendedName>
</protein>
<name>A0AB38YFH5_9GAMM</name>